<reference evidence="2 3" key="1">
    <citation type="submission" date="2024-11" db="EMBL/GenBank/DDBJ databases">
        <title>Adaptive evolution of stress response genes in parasites aligns with host niche diversity.</title>
        <authorList>
            <person name="Hahn C."/>
            <person name="Resl P."/>
        </authorList>
    </citation>
    <scope>NUCLEOTIDE SEQUENCE [LARGE SCALE GENOMIC DNA]</scope>
    <source>
        <strain evidence="2">EGGRZ-B1_66</strain>
        <tissue evidence="2">Body</tissue>
    </source>
</reference>
<evidence type="ECO:0000313" key="3">
    <source>
        <dbReference type="Proteomes" id="UP001626550"/>
    </source>
</evidence>
<name>A0ABD2QFI3_9PLAT</name>
<keyword evidence="3" id="KW-1185">Reference proteome</keyword>
<comment type="caution">
    <text evidence="2">The sequence shown here is derived from an EMBL/GenBank/DDBJ whole genome shotgun (WGS) entry which is preliminary data.</text>
</comment>
<feature type="domain" description="TLDc" evidence="1">
    <location>
        <begin position="47"/>
        <end position="216"/>
    </location>
</feature>
<evidence type="ECO:0000313" key="2">
    <source>
        <dbReference type="EMBL" id="KAL3318294.1"/>
    </source>
</evidence>
<dbReference type="EMBL" id="JBJKFK010000262">
    <property type="protein sequence ID" value="KAL3318294.1"/>
    <property type="molecule type" value="Genomic_DNA"/>
</dbReference>
<dbReference type="Proteomes" id="UP001626550">
    <property type="component" value="Unassembled WGS sequence"/>
</dbReference>
<dbReference type="SMART" id="SM00584">
    <property type="entry name" value="TLDc"/>
    <property type="match status" value="1"/>
</dbReference>
<organism evidence="2 3">
    <name type="scientific">Cichlidogyrus casuarinus</name>
    <dbReference type="NCBI Taxonomy" id="1844966"/>
    <lineage>
        <taxon>Eukaryota</taxon>
        <taxon>Metazoa</taxon>
        <taxon>Spiralia</taxon>
        <taxon>Lophotrochozoa</taxon>
        <taxon>Platyhelminthes</taxon>
        <taxon>Monogenea</taxon>
        <taxon>Monopisthocotylea</taxon>
        <taxon>Dactylogyridea</taxon>
        <taxon>Ancyrocephalidae</taxon>
        <taxon>Cichlidogyrus</taxon>
    </lineage>
</organism>
<gene>
    <name evidence="2" type="ORF">Ciccas_003055</name>
</gene>
<dbReference type="Pfam" id="PF07534">
    <property type="entry name" value="TLD"/>
    <property type="match status" value="1"/>
</dbReference>
<dbReference type="AlphaFoldDB" id="A0ABD2QFI3"/>
<dbReference type="PROSITE" id="PS51886">
    <property type="entry name" value="TLDC"/>
    <property type="match status" value="1"/>
</dbReference>
<sequence>MSNFRLADKLPGEQVLLDSIFEPYSTKEVGICAAYQIHDPHTTHESSIISPVELGSIMNAIEDDRLSKLSKPKLVFTTAKDGTSLKTFLSKTCEGSSIILIRSVSGRSVVGAFCSDRWAMKSHDPYFGRGISFVFRLRPLQIYKWCHDNSLSKFQRLTNESLEVGAGIGSGSAALKLDSNLAHCRSGPSPTFNSPSLLNDPSDCTDPNPISRCIIVGEMELFALQDL</sequence>
<dbReference type="PANTHER" id="PTHR23354">
    <property type="entry name" value="NUCLEOLAR PROTEIN 7/ESTROGEN RECEPTOR COACTIVATOR-RELATED"/>
    <property type="match status" value="1"/>
</dbReference>
<proteinExistence type="predicted"/>
<accession>A0ABD2QFI3</accession>
<dbReference type="InterPro" id="IPR006571">
    <property type="entry name" value="TLDc_dom"/>
</dbReference>
<evidence type="ECO:0000259" key="1">
    <source>
        <dbReference type="PROSITE" id="PS51886"/>
    </source>
</evidence>
<protein>
    <recommendedName>
        <fullName evidence="1">TLDc domain-containing protein</fullName>
    </recommendedName>
</protein>
<dbReference type="PANTHER" id="PTHR23354:SF122">
    <property type="entry name" value="GTPASE-ACTIVATING PROTEIN SKYWALKER"/>
    <property type="match status" value="1"/>
</dbReference>